<gene>
    <name evidence="1" type="ORF">O6H91_06G050800</name>
</gene>
<keyword evidence="2" id="KW-1185">Reference proteome</keyword>
<reference evidence="2" key="1">
    <citation type="journal article" date="2024" name="Proc. Natl. Acad. Sci. U.S.A.">
        <title>Extraordinary preservation of gene collinearity over three hundred million years revealed in homosporous lycophytes.</title>
        <authorList>
            <person name="Li C."/>
            <person name="Wickell D."/>
            <person name="Kuo L.Y."/>
            <person name="Chen X."/>
            <person name="Nie B."/>
            <person name="Liao X."/>
            <person name="Peng D."/>
            <person name="Ji J."/>
            <person name="Jenkins J."/>
            <person name="Williams M."/>
            <person name="Shu S."/>
            <person name="Plott C."/>
            <person name="Barry K."/>
            <person name="Rajasekar S."/>
            <person name="Grimwood J."/>
            <person name="Han X."/>
            <person name="Sun S."/>
            <person name="Hou Z."/>
            <person name="He W."/>
            <person name="Dai G."/>
            <person name="Sun C."/>
            <person name="Schmutz J."/>
            <person name="Leebens-Mack J.H."/>
            <person name="Li F.W."/>
            <person name="Wang L."/>
        </authorList>
    </citation>
    <scope>NUCLEOTIDE SEQUENCE [LARGE SCALE GENOMIC DNA]</scope>
    <source>
        <strain evidence="2">cv. PW_Plant_1</strain>
    </source>
</reference>
<accession>A0ACC2DDY0</accession>
<dbReference type="EMBL" id="CM055097">
    <property type="protein sequence ID" value="KAJ7552337.1"/>
    <property type="molecule type" value="Genomic_DNA"/>
</dbReference>
<dbReference type="Proteomes" id="UP001162992">
    <property type="component" value="Chromosome 6"/>
</dbReference>
<evidence type="ECO:0000313" key="2">
    <source>
        <dbReference type="Proteomes" id="UP001162992"/>
    </source>
</evidence>
<protein>
    <submittedName>
        <fullName evidence="1">Uncharacterized protein</fullName>
    </submittedName>
</protein>
<name>A0ACC2DDY0_DIPCM</name>
<proteinExistence type="predicted"/>
<evidence type="ECO:0000313" key="1">
    <source>
        <dbReference type="EMBL" id="KAJ7552337.1"/>
    </source>
</evidence>
<comment type="caution">
    <text evidence="1">The sequence shown here is derived from an EMBL/GenBank/DDBJ whole genome shotgun (WGS) entry which is preliminary data.</text>
</comment>
<sequence length="125" mass="13980">MELHWRFHGAWRFAPPFGFCLLGSSFGRFLVYLLLAAVSALLFLVSCRFLLFCDHGFLFGVRFYWFSWLFRLLVLPLLVGRGHGGLPAVFLVSSSLVFPPGCGVPSSECFSTGVCFLPFMASDKV</sequence>
<organism evidence="1 2">
    <name type="scientific">Diphasiastrum complanatum</name>
    <name type="common">Issler's clubmoss</name>
    <name type="synonym">Lycopodium complanatum</name>
    <dbReference type="NCBI Taxonomy" id="34168"/>
    <lineage>
        <taxon>Eukaryota</taxon>
        <taxon>Viridiplantae</taxon>
        <taxon>Streptophyta</taxon>
        <taxon>Embryophyta</taxon>
        <taxon>Tracheophyta</taxon>
        <taxon>Lycopodiopsida</taxon>
        <taxon>Lycopodiales</taxon>
        <taxon>Lycopodiaceae</taxon>
        <taxon>Lycopodioideae</taxon>
        <taxon>Diphasiastrum</taxon>
    </lineage>
</organism>